<proteinExistence type="inferred from homology"/>
<dbReference type="EMBL" id="CP036170">
    <property type="protein sequence ID" value="QBF76049.1"/>
    <property type="molecule type" value="Genomic_DNA"/>
</dbReference>
<evidence type="ECO:0000313" key="5">
    <source>
        <dbReference type="EMBL" id="QBF76049.1"/>
    </source>
</evidence>
<name>A0A494WR06_CLOS5</name>
<evidence type="ECO:0000259" key="4">
    <source>
        <dbReference type="PROSITE" id="PS51898"/>
    </source>
</evidence>
<dbReference type="RefSeq" id="WP_039909252.1">
    <property type="nucleotide sequence ID" value="NZ_CP036170.1"/>
</dbReference>
<evidence type="ECO:0000313" key="6">
    <source>
        <dbReference type="Proteomes" id="UP000289664"/>
    </source>
</evidence>
<gene>
    <name evidence="5" type="primary">xerD_4</name>
    <name evidence="5" type="ORF">HDCHBGLK_03465</name>
</gene>
<feature type="domain" description="Tyr recombinase" evidence="4">
    <location>
        <begin position="209"/>
        <end position="394"/>
    </location>
</feature>
<dbReference type="PROSITE" id="PS51898">
    <property type="entry name" value="TYR_RECOMBINASE"/>
    <property type="match status" value="1"/>
</dbReference>
<accession>A0A494WR06</accession>
<sequence>MNLQNLQEHHGELLSFMESNGYAEAYVQRFRLAISRILSEPGQNRWTSYTDIYLDYEKRSGSANYLRQMRTVIGAIEQFDIYGRMPDARHRHTLFERGSYHLLIPEFKELIDYYRQHERQRGKKDATINGQSHNAATFLHHLQEQGTSCLDNITEDAVLSFFISEDGELIRSSSYKNNVAAVLKACLEWKGPQCRRLLGYLPALKKRRRNIQYLTKEEVSAVRTAIEQQPLSMRNRAVMLLLILTGIRSSDIACLTLDSIDWETATVCICQKKTGLPLELPLTPVIGNAIFDYLTQERPDTESRRLFLSETWPFSPLADNSIENIVAKVFRMAGIRQSPGERKGTHIFRHNAASSMLENGVQQPVISKTLGHSSPQSLETYLSADFVHLKECALGIETFPVAKGVFPI</sequence>
<protein>
    <submittedName>
        <fullName evidence="5">Tyrosine recombinase XerD</fullName>
    </submittedName>
</protein>
<keyword evidence="6" id="KW-1185">Reference proteome</keyword>
<evidence type="ECO:0000256" key="3">
    <source>
        <dbReference type="ARBA" id="ARBA00023172"/>
    </source>
</evidence>
<keyword evidence="3" id="KW-0233">DNA recombination</keyword>
<dbReference type="PANTHER" id="PTHR30349:SF41">
    <property type="entry name" value="INTEGRASE_RECOMBINASE PROTEIN MJ0367-RELATED"/>
    <property type="match status" value="1"/>
</dbReference>
<evidence type="ECO:0000256" key="2">
    <source>
        <dbReference type="ARBA" id="ARBA00023125"/>
    </source>
</evidence>
<dbReference type="InterPro" id="IPR013762">
    <property type="entry name" value="Integrase-like_cat_sf"/>
</dbReference>
<dbReference type="GO" id="GO:0015074">
    <property type="term" value="P:DNA integration"/>
    <property type="evidence" value="ECO:0007669"/>
    <property type="project" value="InterPro"/>
</dbReference>
<dbReference type="Gene3D" id="1.10.443.10">
    <property type="entry name" value="Intergrase catalytic core"/>
    <property type="match status" value="1"/>
</dbReference>
<dbReference type="Pfam" id="PF00589">
    <property type="entry name" value="Phage_integrase"/>
    <property type="match status" value="1"/>
</dbReference>
<evidence type="ECO:0000256" key="1">
    <source>
        <dbReference type="ARBA" id="ARBA00008857"/>
    </source>
</evidence>
<dbReference type="InterPro" id="IPR002104">
    <property type="entry name" value="Integrase_catalytic"/>
</dbReference>
<dbReference type="GO" id="GO:0006310">
    <property type="term" value="P:DNA recombination"/>
    <property type="evidence" value="ECO:0007669"/>
    <property type="project" value="UniProtKB-KW"/>
</dbReference>
<organism evidence="5 6">
    <name type="scientific">Clostridium scindens (strain ATCC 35704 / DSM 5676 / VPI 13733 / 19)</name>
    <dbReference type="NCBI Taxonomy" id="411468"/>
    <lineage>
        <taxon>Bacteria</taxon>
        <taxon>Bacillati</taxon>
        <taxon>Bacillota</taxon>
        <taxon>Clostridia</taxon>
        <taxon>Lachnospirales</taxon>
        <taxon>Lachnospiraceae</taxon>
    </lineage>
</organism>
<reference evidence="5 6" key="1">
    <citation type="journal article" date="2019" name="Appl. Environ. Microbiol.">
        <title>Clostridium scindens ATCC 35704: integration of nutritional requirements, the complete genome sequence, and global transcriptional responses to bile acids.</title>
        <authorList>
            <person name="Devendran S."/>
            <person name="Shrestha R."/>
            <person name="Alves J.M.P."/>
            <person name="Wolf P.G."/>
            <person name="Ly L."/>
            <person name="Hernandez A.G."/>
            <person name="Mendez-Garcia C."/>
            <person name="Inboden A."/>
            <person name="Wiley J."/>
            <person name="Paul O."/>
            <person name="Allen A."/>
            <person name="Springer E."/>
            <person name="Wright C.L."/>
            <person name="Fields C.J."/>
            <person name="Daniel S.L."/>
            <person name="Ridlon J.M."/>
        </authorList>
    </citation>
    <scope>NUCLEOTIDE SEQUENCE [LARGE SCALE GENOMIC DNA]</scope>
    <source>
        <strain evidence="5 6">ATCC 35704</strain>
    </source>
</reference>
<dbReference type="SUPFAM" id="SSF56349">
    <property type="entry name" value="DNA breaking-rejoining enzymes"/>
    <property type="match status" value="1"/>
</dbReference>
<dbReference type="AlphaFoldDB" id="A0A494WR06"/>
<dbReference type="GeneID" id="62697644"/>
<dbReference type="Proteomes" id="UP000289664">
    <property type="component" value="Chromosome"/>
</dbReference>
<comment type="similarity">
    <text evidence="1">Belongs to the 'phage' integrase family.</text>
</comment>
<keyword evidence="2" id="KW-0238">DNA-binding</keyword>
<dbReference type="InterPro" id="IPR011010">
    <property type="entry name" value="DNA_brk_join_enz"/>
</dbReference>
<dbReference type="GO" id="GO:0003677">
    <property type="term" value="F:DNA binding"/>
    <property type="evidence" value="ECO:0007669"/>
    <property type="project" value="UniProtKB-KW"/>
</dbReference>
<dbReference type="PANTHER" id="PTHR30349">
    <property type="entry name" value="PHAGE INTEGRASE-RELATED"/>
    <property type="match status" value="1"/>
</dbReference>
<dbReference type="KEGG" id="csci:HDCHBGLK_03465"/>
<dbReference type="OrthoDB" id="9802329at2"/>
<dbReference type="InterPro" id="IPR050090">
    <property type="entry name" value="Tyrosine_recombinase_XerCD"/>
</dbReference>